<protein>
    <submittedName>
        <fullName evidence="1">Uncharacterized protein</fullName>
    </submittedName>
</protein>
<dbReference type="AlphaFoldDB" id="A0AAD7J754"/>
<comment type="caution">
    <text evidence="1">The sequence shown here is derived from an EMBL/GenBank/DDBJ whole genome shotgun (WGS) entry which is preliminary data.</text>
</comment>
<evidence type="ECO:0000313" key="2">
    <source>
        <dbReference type="Proteomes" id="UP001215598"/>
    </source>
</evidence>
<accession>A0AAD7J754</accession>
<gene>
    <name evidence="1" type="ORF">B0H16DRAFT_1722069</name>
</gene>
<reference evidence="1" key="1">
    <citation type="submission" date="2023-03" db="EMBL/GenBank/DDBJ databases">
        <title>Massive genome expansion in bonnet fungi (Mycena s.s.) driven by repeated elements and novel gene families across ecological guilds.</title>
        <authorList>
            <consortium name="Lawrence Berkeley National Laboratory"/>
            <person name="Harder C.B."/>
            <person name="Miyauchi S."/>
            <person name="Viragh M."/>
            <person name="Kuo A."/>
            <person name="Thoen E."/>
            <person name="Andreopoulos B."/>
            <person name="Lu D."/>
            <person name="Skrede I."/>
            <person name="Drula E."/>
            <person name="Henrissat B."/>
            <person name="Morin E."/>
            <person name="Kohler A."/>
            <person name="Barry K."/>
            <person name="LaButti K."/>
            <person name="Morin E."/>
            <person name="Salamov A."/>
            <person name="Lipzen A."/>
            <person name="Mereny Z."/>
            <person name="Hegedus B."/>
            <person name="Baldrian P."/>
            <person name="Stursova M."/>
            <person name="Weitz H."/>
            <person name="Taylor A."/>
            <person name="Grigoriev I.V."/>
            <person name="Nagy L.G."/>
            <person name="Martin F."/>
            <person name="Kauserud H."/>
        </authorList>
    </citation>
    <scope>NUCLEOTIDE SEQUENCE</scope>
    <source>
        <strain evidence="1">CBHHK182m</strain>
    </source>
</reference>
<dbReference type="Proteomes" id="UP001215598">
    <property type="component" value="Unassembled WGS sequence"/>
</dbReference>
<name>A0AAD7J754_9AGAR</name>
<organism evidence="1 2">
    <name type="scientific">Mycena metata</name>
    <dbReference type="NCBI Taxonomy" id="1033252"/>
    <lineage>
        <taxon>Eukaryota</taxon>
        <taxon>Fungi</taxon>
        <taxon>Dikarya</taxon>
        <taxon>Basidiomycota</taxon>
        <taxon>Agaricomycotina</taxon>
        <taxon>Agaricomycetes</taxon>
        <taxon>Agaricomycetidae</taxon>
        <taxon>Agaricales</taxon>
        <taxon>Marasmiineae</taxon>
        <taxon>Mycenaceae</taxon>
        <taxon>Mycena</taxon>
    </lineage>
</organism>
<sequence length="55" mass="6294">MTAPMEYLEHELIGLLHDVRTTNSLAIAGLTLVLIEHLANFRDEVPLFLRFYQPA</sequence>
<keyword evidence="2" id="KW-1185">Reference proteome</keyword>
<proteinExistence type="predicted"/>
<evidence type="ECO:0000313" key="1">
    <source>
        <dbReference type="EMBL" id="KAJ7755913.1"/>
    </source>
</evidence>
<dbReference type="EMBL" id="JARKIB010000048">
    <property type="protein sequence ID" value="KAJ7755913.1"/>
    <property type="molecule type" value="Genomic_DNA"/>
</dbReference>